<evidence type="ECO:0000313" key="7">
    <source>
        <dbReference type="EMBL" id="MBC8199163.1"/>
    </source>
</evidence>
<dbReference type="Gene3D" id="1.10.300.10">
    <property type="entry name" value="Adenylosuccinate Synthetase, subunit A, domain 2"/>
    <property type="match status" value="1"/>
</dbReference>
<comment type="function">
    <text evidence="6">Plays an important role in the de novo pathway of purine nucleotide biosynthesis. Catalyzes the first committed step in the biosynthesis of AMP from IMP.</text>
</comment>
<dbReference type="PANTHER" id="PTHR11846">
    <property type="entry name" value="ADENYLOSUCCINATE SYNTHETASE"/>
    <property type="match status" value="1"/>
</dbReference>
<evidence type="ECO:0000256" key="3">
    <source>
        <dbReference type="ARBA" id="ARBA00022741"/>
    </source>
</evidence>
<protein>
    <recommendedName>
        <fullName evidence="6">Adenylosuccinate synthetase</fullName>
        <shortName evidence="6">AMPSase</shortName>
        <shortName evidence="6">AdSS</shortName>
        <ecNumber evidence="6">6.3.4.4</ecNumber>
    </recommendedName>
    <alternativeName>
        <fullName evidence="6">IMP--aspartate ligase</fullName>
    </alternativeName>
</protein>
<gene>
    <name evidence="6" type="primary">purA</name>
    <name evidence="7" type="ORF">H8E80_03835</name>
</gene>
<evidence type="ECO:0000313" key="8">
    <source>
        <dbReference type="Proteomes" id="UP000603545"/>
    </source>
</evidence>
<dbReference type="Gene3D" id="3.40.440.10">
    <property type="entry name" value="Adenylosuccinate Synthetase, subunit A, domain 1"/>
    <property type="match status" value="1"/>
</dbReference>
<dbReference type="Proteomes" id="UP000603545">
    <property type="component" value="Unassembled WGS sequence"/>
</dbReference>
<feature type="binding site" evidence="6">
    <location>
        <position position="13"/>
    </location>
    <ligand>
        <name>Mg(2+)</name>
        <dbReference type="ChEBI" id="CHEBI:18420"/>
    </ligand>
</feature>
<accession>A0A8J6N4I7</accession>
<dbReference type="SUPFAM" id="SSF52540">
    <property type="entry name" value="P-loop containing nucleoside triphosphate hydrolases"/>
    <property type="match status" value="1"/>
</dbReference>
<name>A0A8J6N4I7_9BACT</name>
<keyword evidence="1 6" id="KW-0436">Ligase</keyword>
<dbReference type="InterPro" id="IPR001114">
    <property type="entry name" value="Adenylosuccinate_synthetase"/>
</dbReference>
<comment type="subcellular location">
    <subcellularLocation>
        <location evidence="6">Cytoplasm</location>
    </subcellularLocation>
</comment>
<dbReference type="UniPathway" id="UPA00075">
    <property type="reaction ID" value="UER00335"/>
</dbReference>
<dbReference type="GO" id="GO:0004019">
    <property type="term" value="F:adenylosuccinate synthase activity"/>
    <property type="evidence" value="ECO:0007669"/>
    <property type="project" value="UniProtKB-UniRule"/>
</dbReference>
<feature type="active site" description="Proton donor" evidence="6">
    <location>
        <position position="43"/>
    </location>
</feature>
<comment type="cofactor">
    <cofactor evidence="6">
        <name>Mg(2+)</name>
        <dbReference type="ChEBI" id="CHEBI:18420"/>
    </cofactor>
    <text evidence="6">Binds 1 Mg(2+) ion per subunit.</text>
</comment>
<feature type="active site" description="Proton acceptor" evidence="6">
    <location>
        <position position="13"/>
    </location>
</feature>
<comment type="catalytic activity">
    <reaction evidence="6">
        <text>IMP + L-aspartate + GTP = N(6)-(1,2-dicarboxyethyl)-AMP + GDP + phosphate + 2 H(+)</text>
        <dbReference type="Rhea" id="RHEA:15753"/>
        <dbReference type="ChEBI" id="CHEBI:15378"/>
        <dbReference type="ChEBI" id="CHEBI:29991"/>
        <dbReference type="ChEBI" id="CHEBI:37565"/>
        <dbReference type="ChEBI" id="CHEBI:43474"/>
        <dbReference type="ChEBI" id="CHEBI:57567"/>
        <dbReference type="ChEBI" id="CHEBI:58053"/>
        <dbReference type="ChEBI" id="CHEBI:58189"/>
        <dbReference type="EC" id="6.3.4.4"/>
    </reaction>
</comment>
<dbReference type="InterPro" id="IPR042110">
    <property type="entry name" value="Adenylosuccinate_synth_dom2"/>
</dbReference>
<feature type="binding site" evidence="6">
    <location>
        <position position="42"/>
    </location>
    <ligand>
        <name>Mg(2+)</name>
        <dbReference type="ChEBI" id="CHEBI:18420"/>
    </ligand>
</feature>
<evidence type="ECO:0000256" key="2">
    <source>
        <dbReference type="ARBA" id="ARBA00022723"/>
    </source>
</evidence>
<feature type="binding site" evidence="6">
    <location>
        <position position="137"/>
    </location>
    <ligand>
        <name>IMP</name>
        <dbReference type="ChEBI" id="CHEBI:58053"/>
        <note>ligand shared between dimeric partners</note>
    </ligand>
</feature>
<comment type="pathway">
    <text evidence="6">Purine metabolism; AMP biosynthesis via de novo pathway; AMP from IMP: step 1/2.</text>
</comment>
<dbReference type="GO" id="GO:0000287">
    <property type="term" value="F:magnesium ion binding"/>
    <property type="evidence" value="ECO:0007669"/>
    <property type="project" value="UniProtKB-UniRule"/>
</dbReference>
<dbReference type="AlphaFoldDB" id="A0A8J6N4I7"/>
<comment type="subunit">
    <text evidence="6">Homodimer.</text>
</comment>
<keyword evidence="5 6" id="KW-0460">Magnesium</keyword>
<dbReference type="HAMAP" id="MF_00011">
    <property type="entry name" value="Adenylosucc_synth"/>
    <property type="match status" value="1"/>
</dbReference>
<organism evidence="7 8">
    <name type="scientific">Candidatus Desulfaltia bathyphila</name>
    <dbReference type="NCBI Taxonomy" id="2841697"/>
    <lineage>
        <taxon>Bacteria</taxon>
        <taxon>Pseudomonadati</taxon>
        <taxon>Thermodesulfobacteriota</taxon>
        <taxon>Desulfobacteria</taxon>
        <taxon>Desulfobacterales</taxon>
        <taxon>Desulfobacterales incertae sedis</taxon>
        <taxon>Candidatus Desulfaltia</taxon>
    </lineage>
</organism>
<dbReference type="Pfam" id="PF00709">
    <property type="entry name" value="Adenylsucc_synt"/>
    <property type="match status" value="1"/>
</dbReference>
<keyword evidence="6" id="KW-0963">Cytoplasm</keyword>
<feature type="binding site" description="in other chain" evidence="6">
    <location>
        <begin position="40"/>
        <end position="43"/>
    </location>
    <ligand>
        <name>IMP</name>
        <dbReference type="ChEBI" id="CHEBI:58053"/>
        <note>ligand shared between dimeric partners</note>
    </ligand>
</feature>
<sequence>MGATIIVDAFGGDGGKGKFCAFLSKRLDAKLSVRAGAGTNAGHSFFIDKEFIKTRMLPLGCVNPNTKALISSGVAINPTIFLEEINNYDLADRAFVDRNCPVIESKHISYEKKDPTMIKIDSTKNGSGRARADYVMRRAKRAQDIKDLEGFFTFQLNLIFW</sequence>
<feature type="binding site" description="in other chain" evidence="6">
    <location>
        <position position="123"/>
    </location>
    <ligand>
        <name>IMP</name>
        <dbReference type="ChEBI" id="CHEBI:58053"/>
        <note>ligand shared between dimeric partners</note>
    </ligand>
</feature>
<feature type="binding site" evidence="6">
    <location>
        <begin position="42"/>
        <end position="44"/>
    </location>
    <ligand>
        <name>GTP</name>
        <dbReference type="ChEBI" id="CHEBI:37565"/>
    </ligand>
</feature>
<keyword evidence="2 6" id="KW-0479">Metal-binding</keyword>
<comment type="similarity">
    <text evidence="6">Belongs to the adenylosuccinate synthetase family.</text>
</comment>
<reference evidence="7 8" key="1">
    <citation type="submission" date="2020-08" db="EMBL/GenBank/DDBJ databases">
        <title>Bridging the membrane lipid divide: bacteria of the FCB group superphylum have the potential to synthesize archaeal ether lipids.</title>
        <authorList>
            <person name="Villanueva L."/>
            <person name="Von Meijenfeldt F.A.B."/>
            <person name="Westbye A.B."/>
            <person name="Yadav S."/>
            <person name="Hopmans E.C."/>
            <person name="Dutilh B.E."/>
            <person name="Sinninghe Damste J.S."/>
        </authorList>
    </citation>
    <scope>NUCLEOTIDE SEQUENCE [LARGE SCALE GENOMIC DNA]</scope>
    <source>
        <strain evidence="7">NIOZ-UU82</strain>
    </source>
</reference>
<evidence type="ECO:0000256" key="4">
    <source>
        <dbReference type="ARBA" id="ARBA00022755"/>
    </source>
</evidence>
<dbReference type="SMART" id="SM00788">
    <property type="entry name" value="Adenylsucc_synt"/>
    <property type="match status" value="1"/>
</dbReference>
<dbReference type="PANTHER" id="PTHR11846:SF0">
    <property type="entry name" value="ADENYLOSUCCINATE SYNTHETASE"/>
    <property type="match status" value="1"/>
</dbReference>
<dbReference type="EC" id="6.3.4.4" evidence="6"/>
<dbReference type="GO" id="GO:0044208">
    <property type="term" value="P:'de novo' AMP biosynthetic process"/>
    <property type="evidence" value="ECO:0007669"/>
    <property type="project" value="UniProtKB-UniRule"/>
</dbReference>
<evidence type="ECO:0000256" key="6">
    <source>
        <dbReference type="HAMAP-Rule" id="MF_00011"/>
    </source>
</evidence>
<evidence type="ECO:0000256" key="5">
    <source>
        <dbReference type="ARBA" id="ARBA00022842"/>
    </source>
</evidence>
<keyword evidence="4 6" id="KW-0658">Purine biosynthesis</keyword>
<keyword evidence="6" id="KW-0342">GTP-binding</keyword>
<dbReference type="GO" id="GO:0046040">
    <property type="term" value="P:IMP metabolic process"/>
    <property type="evidence" value="ECO:0007669"/>
    <property type="project" value="TreeGrafter"/>
</dbReference>
<dbReference type="InterPro" id="IPR042109">
    <property type="entry name" value="Adenylosuccinate_synth_dom1"/>
</dbReference>
<dbReference type="GO" id="GO:0005525">
    <property type="term" value="F:GTP binding"/>
    <property type="evidence" value="ECO:0007669"/>
    <property type="project" value="UniProtKB-UniRule"/>
</dbReference>
<evidence type="ECO:0000256" key="1">
    <source>
        <dbReference type="ARBA" id="ARBA00022598"/>
    </source>
</evidence>
<dbReference type="GO" id="GO:0005737">
    <property type="term" value="C:cytoplasm"/>
    <property type="evidence" value="ECO:0007669"/>
    <property type="project" value="UniProtKB-SubCell"/>
</dbReference>
<dbReference type="EMBL" id="JACNLL010000037">
    <property type="protein sequence ID" value="MBC8199163.1"/>
    <property type="molecule type" value="Genomic_DNA"/>
</dbReference>
<dbReference type="InterPro" id="IPR027417">
    <property type="entry name" value="P-loop_NTPase"/>
</dbReference>
<keyword evidence="3 6" id="KW-0547">Nucleotide-binding</keyword>
<proteinExistence type="inferred from homology"/>
<comment type="caution">
    <text evidence="6">Lacks conserved residue(s) required for the propagation of feature annotation.</text>
</comment>
<comment type="caution">
    <text evidence="7">The sequence shown here is derived from an EMBL/GenBank/DDBJ whole genome shotgun (WGS) entry which is preliminary data.</text>
</comment>